<evidence type="ECO:0000256" key="4">
    <source>
        <dbReference type="ARBA" id="ARBA00023143"/>
    </source>
</evidence>
<dbReference type="Pfam" id="PF00669">
    <property type="entry name" value="Flagellin_N"/>
    <property type="match status" value="1"/>
</dbReference>
<keyword evidence="4" id="KW-0975">Bacterial flagellum</keyword>
<dbReference type="InterPro" id="IPR001029">
    <property type="entry name" value="Flagellin_N"/>
</dbReference>
<dbReference type="NCBIfam" id="TIGR02550">
    <property type="entry name" value="flagell_flgL"/>
    <property type="match status" value="1"/>
</dbReference>
<dbReference type="InterPro" id="IPR013384">
    <property type="entry name" value="Flagell_FlgL"/>
</dbReference>
<evidence type="ECO:0000256" key="5">
    <source>
        <dbReference type="SAM" id="Coils"/>
    </source>
</evidence>
<keyword evidence="7" id="KW-0966">Cell projection</keyword>
<dbReference type="GO" id="GO:0009424">
    <property type="term" value="C:bacterial-type flagellum hook"/>
    <property type="evidence" value="ECO:0007669"/>
    <property type="project" value="InterPro"/>
</dbReference>
<accession>A0A2W5FXB3</accession>
<proteinExistence type="inferred from homology"/>
<feature type="coiled-coil region" evidence="5">
    <location>
        <begin position="52"/>
        <end position="93"/>
    </location>
</feature>
<keyword evidence="7" id="KW-0969">Cilium</keyword>
<protein>
    <submittedName>
        <fullName evidence="7">Flagellar hook-associated protein 3</fullName>
    </submittedName>
</protein>
<evidence type="ECO:0000313" key="7">
    <source>
        <dbReference type="EMBL" id="PZP35642.1"/>
    </source>
</evidence>
<feature type="domain" description="Flagellin N-terminal" evidence="6">
    <location>
        <begin position="3"/>
        <end position="139"/>
    </location>
</feature>
<comment type="caution">
    <text evidence="7">The sequence shown here is derived from an EMBL/GenBank/DDBJ whole genome shotgun (WGS) entry which is preliminary data.</text>
</comment>
<dbReference type="PANTHER" id="PTHR42792">
    <property type="entry name" value="FLAGELLIN"/>
    <property type="match status" value="1"/>
</dbReference>
<evidence type="ECO:0000256" key="1">
    <source>
        <dbReference type="ARBA" id="ARBA00004365"/>
    </source>
</evidence>
<dbReference type="InterPro" id="IPR001492">
    <property type="entry name" value="Flagellin"/>
</dbReference>
<evidence type="ECO:0000259" key="6">
    <source>
        <dbReference type="Pfam" id="PF00669"/>
    </source>
</evidence>
<evidence type="ECO:0000256" key="2">
    <source>
        <dbReference type="ARBA" id="ARBA00004613"/>
    </source>
</evidence>
<dbReference type="GO" id="GO:0005576">
    <property type="term" value="C:extracellular region"/>
    <property type="evidence" value="ECO:0007669"/>
    <property type="project" value="UniProtKB-SubCell"/>
</dbReference>
<dbReference type="GO" id="GO:0071973">
    <property type="term" value="P:bacterial-type flagellum-dependent cell motility"/>
    <property type="evidence" value="ECO:0007669"/>
    <property type="project" value="InterPro"/>
</dbReference>
<dbReference type="GO" id="GO:0005198">
    <property type="term" value="F:structural molecule activity"/>
    <property type="evidence" value="ECO:0007669"/>
    <property type="project" value="InterPro"/>
</dbReference>
<dbReference type="Gene3D" id="1.20.1330.10">
    <property type="entry name" value="f41 fragment of flagellin, N-terminal domain"/>
    <property type="match status" value="1"/>
</dbReference>
<evidence type="ECO:0000313" key="8">
    <source>
        <dbReference type="Proteomes" id="UP000249633"/>
    </source>
</evidence>
<dbReference type="AlphaFoldDB" id="A0A2W5FXB3"/>
<reference evidence="7 8" key="1">
    <citation type="submission" date="2017-08" db="EMBL/GenBank/DDBJ databases">
        <title>Infants hospitalized years apart are colonized by the same room-sourced microbial strains.</title>
        <authorList>
            <person name="Brooks B."/>
            <person name="Olm M.R."/>
            <person name="Firek B.A."/>
            <person name="Baker R."/>
            <person name="Thomas B.C."/>
            <person name="Morowitz M.J."/>
            <person name="Banfield J.F."/>
        </authorList>
    </citation>
    <scope>NUCLEOTIDE SEQUENCE [LARGE SCALE GENOMIC DNA]</scope>
    <source>
        <strain evidence="7">S2_012_000_R2_81</strain>
    </source>
</reference>
<comment type="subcellular location">
    <subcellularLocation>
        <location evidence="1">Bacterial flagellum</location>
    </subcellularLocation>
    <subcellularLocation>
        <location evidence="2">Secreted</location>
    </subcellularLocation>
</comment>
<keyword evidence="7" id="KW-0282">Flagellum</keyword>
<dbReference type="SUPFAM" id="SSF64518">
    <property type="entry name" value="Phase 1 flagellin"/>
    <property type="match status" value="1"/>
</dbReference>
<dbReference type="EMBL" id="QFOD01000002">
    <property type="protein sequence ID" value="PZP35642.1"/>
    <property type="molecule type" value="Genomic_DNA"/>
</dbReference>
<evidence type="ECO:0000256" key="3">
    <source>
        <dbReference type="ARBA" id="ARBA00005709"/>
    </source>
</evidence>
<keyword evidence="5" id="KW-0175">Coiled coil</keyword>
<gene>
    <name evidence="7" type="primary">flgL</name>
    <name evidence="7" type="ORF">DI603_02365</name>
</gene>
<dbReference type="Proteomes" id="UP000249633">
    <property type="component" value="Unassembled WGS sequence"/>
</dbReference>
<comment type="similarity">
    <text evidence="3">Belongs to the bacterial flagellin family.</text>
</comment>
<organism evidence="7 8">
    <name type="scientific">Roseateles depolymerans</name>
    <dbReference type="NCBI Taxonomy" id="76731"/>
    <lineage>
        <taxon>Bacteria</taxon>
        <taxon>Pseudomonadati</taxon>
        <taxon>Pseudomonadota</taxon>
        <taxon>Betaproteobacteria</taxon>
        <taxon>Burkholderiales</taxon>
        <taxon>Sphaerotilaceae</taxon>
        <taxon>Roseateles</taxon>
    </lineage>
</organism>
<dbReference type="PANTHER" id="PTHR42792:SF1">
    <property type="entry name" value="FLAGELLAR HOOK-ASSOCIATED PROTEIN 3"/>
    <property type="match status" value="1"/>
</dbReference>
<sequence>MRISSSQYHNTMISALQLANDGVNQAMQQLATGQRILKPSDDPIGTLRLSRLSREESALAQYRDNIGALQSRLSNSEATLDSMKGDLQSLRDLLVWAADGGNTPSDLNAMSGSLQTLQESLLYLANTKNAEGRYLFSGTASDQPTVVVTAGPPATYTAGGNTETQPVAVADSTNVPANVSLQEMAPFLQQLSTLTAQLASPTVTASGVQPAVQSMIDSLDQTLGAVASKIGQLGGRQNVINTLDGNQASVSLSNQQSALKIGKTDYAEAATRLDSFTLALKATQSAYAKVSELSLFDVIR</sequence>
<name>A0A2W5FXB3_9BURK</name>